<comment type="caution">
    <text evidence="2">The sequence shown here is derived from an EMBL/GenBank/DDBJ whole genome shotgun (WGS) entry which is preliminary data.</text>
</comment>
<feature type="compositionally biased region" description="Basic and acidic residues" evidence="1">
    <location>
        <begin position="45"/>
        <end position="59"/>
    </location>
</feature>
<keyword evidence="3" id="KW-1185">Reference proteome</keyword>
<feature type="compositionally biased region" description="Polar residues" evidence="1">
    <location>
        <begin position="133"/>
        <end position="143"/>
    </location>
</feature>
<reference evidence="2 3" key="1">
    <citation type="submission" date="2024-09" db="EMBL/GenBank/DDBJ databases">
        <title>Chromosome-scale assembly of Riccia fluitans.</title>
        <authorList>
            <person name="Paukszto L."/>
            <person name="Sawicki J."/>
            <person name="Karawczyk K."/>
            <person name="Piernik-Szablinska J."/>
            <person name="Szczecinska M."/>
            <person name="Mazdziarz M."/>
        </authorList>
    </citation>
    <scope>NUCLEOTIDE SEQUENCE [LARGE SCALE GENOMIC DNA]</scope>
    <source>
        <strain evidence="2">Rf_01</strain>
        <tissue evidence="2">Aerial parts of the thallus</tissue>
    </source>
</reference>
<accession>A0ABD1YV33</accession>
<feature type="region of interest" description="Disordered" evidence="1">
    <location>
        <begin position="45"/>
        <end position="77"/>
    </location>
</feature>
<dbReference type="AlphaFoldDB" id="A0ABD1YV33"/>
<proteinExistence type="predicted"/>
<name>A0ABD1YV33_9MARC</name>
<dbReference type="Proteomes" id="UP001605036">
    <property type="component" value="Unassembled WGS sequence"/>
</dbReference>
<gene>
    <name evidence="2" type="ORF">R1flu_005910</name>
</gene>
<sequence>MQGVRPSFRNLGNFWVTFGLLSFEPPILKQRVEKFLHLFTGEQESKINSEGKRSEGESKGRKRGNATGKPFPIGSSIRRVLSPPYRLYRGPARSISLHRVAVPIPITRHKLALPPDRQQLRSSGLTPLARSAFASSSNSKRPL</sequence>
<evidence type="ECO:0000256" key="1">
    <source>
        <dbReference type="SAM" id="MobiDB-lite"/>
    </source>
</evidence>
<organism evidence="2 3">
    <name type="scientific">Riccia fluitans</name>
    <dbReference type="NCBI Taxonomy" id="41844"/>
    <lineage>
        <taxon>Eukaryota</taxon>
        <taxon>Viridiplantae</taxon>
        <taxon>Streptophyta</taxon>
        <taxon>Embryophyta</taxon>
        <taxon>Marchantiophyta</taxon>
        <taxon>Marchantiopsida</taxon>
        <taxon>Marchantiidae</taxon>
        <taxon>Marchantiales</taxon>
        <taxon>Ricciaceae</taxon>
        <taxon>Riccia</taxon>
    </lineage>
</organism>
<evidence type="ECO:0000313" key="2">
    <source>
        <dbReference type="EMBL" id="KAL2634431.1"/>
    </source>
</evidence>
<evidence type="ECO:0000313" key="3">
    <source>
        <dbReference type="Proteomes" id="UP001605036"/>
    </source>
</evidence>
<protein>
    <submittedName>
        <fullName evidence="2">Uncharacterized protein</fullName>
    </submittedName>
</protein>
<dbReference type="EMBL" id="JBHFFA010000003">
    <property type="protein sequence ID" value="KAL2634431.1"/>
    <property type="molecule type" value="Genomic_DNA"/>
</dbReference>
<feature type="region of interest" description="Disordered" evidence="1">
    <location>
        <begin position="113"/>
        <end position="143"/>
    </location>
</feature>